<dbReference type="CDD" id="cd03316">
    <property type="entry name" value="MR_like"/>
    <property type="match status" value="1"/>
</dbReference>
<gene>
    <name evidence="2" type="ORF">METZ01_LOCUS497729</name>
</gene>
<evidence type="ECO:0000259" key="1">
    <source>
        <dbReference type="SMART" id="SM00922"/>
    </source>
</evidence>
<dbReference type="AlphaFoldDB" id="A0A383DKV2"/>
<feature type="non-terminal residue" evidence="2">
    <location>
        <position position="1"/>
    </location>
</feature>
<dbReference type="InterPro" id="IPR029065">
    <property type="entry name" value="Enolase_C-like"/>
</dbReference>
<dbReference type="Pfam" id="PF13378">
    <property type="entry name" value="MR_MLE_C"/>
    <property type="match status" value="1"/>
</dbReference>
<feature type="non-terminal residue" evidence="2">
    <location>
        <position position="235"/>
    </location>
</feature>
<dbReference type="InterPro" id="IPR029017">
    <property type="entry name" value="Enolase-like_N"/>
</dbReference>
<dbReference type="InterPro" id="IPR013342">
    <property type="entry name" value="Mandelate_racemase_C"/>
</dbReference>
<accession>A0A383DKV2</accession>
<dbReference type="InterPro" id="IPR036849">
    <property type="entry name" value="Enolase-like_C_sf"/>
</dbReference>
<sequence>GYNAIKTGGIKNCVESVEAIRKEVGPGIDLMVDVHGPPWLTTRDAIALGRALEDYNLLFYEDPVAPENIDAIARVSEAVDIPIAAGERHAGIWSVKELIEREIIDVVQPDTGRAGGLSQMKKIAAMAEAHYCSMAPHDGSLGPVAEMAAVHLMATLPNFLILEHLEDDVPQRYEVMIGQPKIVDGHIIVPDTPGLGIDIVEEAIAKYPSSGNIAIPDDSNDYQYIQARQGRALWL</sequence>
<reference evidence="2" key="1">
    <citation type="submission" date="2018-05" db="EMBL/GenBank/DDBJ databases">
        <authorList>
            <person name="Lanie J.A."/>
            <person name="Ng W.-L."/>
            <person name="Kazmierczak K.M."/>
            <person name="Andrzejewski T.M."/>
            <person name="Davidsen T.M."/>
            <person name="Wayne K.J."/>
            <person name="Tettelin H."/>
            <person name="Glass J.I."/>
            <person name="Rusch D."/>
            <person name="Podicherti R."/>
            <person name="Tsui H.-C.T."/>
            <person name="Winkler M.E."/>
        </authorList>
    </citation>
    <scope>NUCLEOTIDE SEQUENCE</scope>
</reference>
<dbReference type="Gene3D" id="3.20.20.120">
    <property type="entry name" value="Enolase-like C-terminal domain"/>
    <property type="match status" value="1"/>
</dbReference>
<dbReference type="SUPFAM" id="SSF51604">
    <property type="entry name" value="Enolase C-terminal domain-like"/>
    <property type="match status" value="1"/>
</dbReference>
<organism evidence="2">
    <name type="scientific">marine metagenome</name>
    <dbReference type="NCBI Taxonomy" id="408172"/>
    <lineage>
        <taxon>unclassified sequences</taxon>
        <taxon>metagenomes</taxon>
        <taxon>ecological metagenomes</taxon>
    </lineage>
</organism>
<dbReference type="PANTHER" id="PTHR48080">
    <property type="entry name" value="D-GALACTONATE DEHYDRATASE-RELATED"/>
    <property type="match status" value="1"/>
</dbReference>
<dbReference type="SMART" id="SM00922">
    <property type="entry name" value="MR_MLE"/>
    <property type="match status" value="1"/>
</dbReference>
<dbReference type="InterPro" id="IPR034593">
    <property type="entry name" value="DgoD-like"/>
</dbReference>
<dbReference type="Gene3D" id="3.30.390.10">
    <property type="entry name" value="Enolase-like, N-terminal domain"/>
    <property type="match status" value="1"/>
</dbReference>
<protein>
    <recommendedName>
        <fullName evidence="1">Mandelate racemase/muconate lactonizing enzyme C-terminal domain-containing protein</fullName>
    </recommendedName>
</protein>
<dbReference type="SFLD" id="SFLDS00001">
    <property type="entry name" value="Enolase"/>
    <property type="match status" value="1"/>
</dbReference>
<evidence type="ECO:0000313" key="2">
    <source>
        <dbReference type="EMBL" id="SVE44875.1"/>
    </source>
</evidence>
<feature type="domain" description="Mandelate racemase/muconate lactonizing enzyme C-terminal" evidence="1">
    <location>
        <begin position="1"/>
        <end position="82"/>
    </location>
</feature>
<dbReference type="EMBL" id="UINC01218020">
    <property type="protein sequence ID" value="SVE44875.1"/>
    <property type="molecule type" value="Genomic_DNA"/>
</dbReference>
<proteinExistence type="predicted"/>
<name>A0A383DKV2_9ZZZZ</name>
<dbReference type="PANTHER" id="PTHR48080:SF2">
    <property type="entry name" value="D-GALACTONATE DEHYDRATASE"/>
    <property type="match status" value="1"/>
</dbReference>